<protein>
    <submittedName>
        <fullName evidence="1">Uncharacterized protein</fullName>
    </submittedName>
</protein>
<dbReference type="EMBL" id="JAVRJZ010000005">
    <property type="protein sequence ID" value="KAK2722883.1"/>
    <property type="molecule type" value="Genomic_DNA"/>
</dbReference>
<accession>A0AA88I7S0</accession>
<sequence>MSQLSKTEQVLKEMSQYNLEILALSKVRRPGSGIEKLPSGHSIIFFGPGSRRQHGVALMMTRKTNLSFLKRQPVSSRILTARFSRQHAKLSVVVCYTPTCEASDDVKEEFYGTLQ</sequence>
<dbReference type="InterPro" id="IPR036691">
    <property type="entry name" value="Endo/exonu/phosph_ase_sf"/>
</dbReference>
<comment type="caution">
    <text evidence="1">The sequence shown here is derived from an EMBL/GenBank/DDBJ whole genome shotgun (WGS) entry which is preliminary data.</text>
</comment>
<gene>
    <name evidence="1" type="ORF">QYM36_003170</name>
</gene>
<organism evidence="1 2">
    <name type="scientific">Artemia franciscana</name>
    <name type="common">Brine shrimp</name>
    <name type="synonym">Artemia sanfranciscana</name>
    <dbReference type="NCBI Taxonomy" id="6661"/>
    <lineage>
        <taxon>Eukaryota</taxon>
        <taxon>Metazoa</taxon>
        <taxon>Ecdysozoa</taxon>
        <taxon>Arthropoda</taxon>
        <taxon>Crustacea</taxon>
        <taxon>Branchiopoda</taxon>
        <taxon>Anostraca</taxon>
        <taxon>Artemiidae</taxon>
        <taxon>Artemia</taxon>
    </lineage>
</organism>
<name>A0AA88I7S0_ARTSF</name>
<dbReference type="AlphaFoldDB" id="A0AA88I7S0"/>
<evidence type="ECO:0000313" key="2">
    <source>
        <dbReference type="Proteomes" id="UP001187531"/>
    </source>
</evidence>
<dbReference type="Proteomes" id="UP001187531">
    <property type="component" value="Unassembled WGS sequence"/>
</dbReference>
<evidence type="ECO:0000313" key="1">
    <source>
        <dbReference type="EMBL" id="KAK2722883.1"/>
    </source>
</evidence>
<keyword evidence="2" id="KW-1185">Reference proteome</keyword>
<reference evidence="1" key="1">
    <citation type="submission" date="2023-07" db="EMBL/GenBank/DDBJ databases">
        <title>Chromosome-level genome assembly of Artemia franciscana.</title>
        <authorList>
            <person name="Jo E."/>
        </authorList>
    </citation>
    <scope>NUCLEOTIDE SEQUENCE</scope>
    <source>
        <tissue evidence="1">Whole body</tissue>
    </source>
</reference>
<dbReference type="Gene3D" id="3.60.10.10">
    <property type="entry name" value="Endonuclease/exonuclease/phosphatase"/>
    <property type="match status" value="1"/>
</dbReference>
<dbReference type="SUPFAM" id="SSF56219">
    <property type="entry name" value="DNase I-like"/>
    <property type="match status" value="1"/>
</dbReference>
<proteinExistence type="predicted"/>